<comment type="subunit">
    <text evidence="9">Homodimer.</text>
</comment>
<feature type="binding site" evidence="9">
    <location>
        <position position="165"/>
    </location>
    <ligand>
        <name>anthranilate</name>
        <dbReference type="ChEBI" id="CHEBI:16567"/>
        <label>2</label>
    </ligand>
</feature>
<dbReference type="Gene3D" id="1.20.970.10">
    <property type="entry name" value="Transferase, Pyrimidine Nucleoside Phosphorylase, Chain C"/>
    <property type="match status" value="1"/>
</dbReference>
<feature type="domain" description="Glycosyl transferase family 3 N-terminal" evidence="11">
    <location>
        <begin position="2"/>
        <end position="62"/>
    </location>
</feature>
<keyword evidence="9" id="KW-0460">Magnesium</keyword>
<dbReference type="OrthoDB" id="9806430at2"/>
<dbReference type="GO" id="GO:0000287">
    <property type="term" value="F:magnesium ion binding"/>
    <property type="evidence" value="ECO:0007669"/>
    <property type="project" value="UniProtKB-UniRule"/>
</dbReference>
<dbReference type="InterPro" id="IPR005940">
    <property type="entry name" value="Anthranilate_Pribosyl_Tfrase"/>
</dbReference>
<dbReference type="GO" id="GO:0004048">
    <property type="term" value="F:anthranilate phosphoribosyltransferase activity"/>
    <property type="evidence" value="ECO:0007669"/>
    <property type="project" value="UniProtKB-UniRule"/>
</dbReference>
<evidence type="ECO:0000259" key="10">
    <source>
        <dbReference type="Pfam" id="PF00591"/>
    </source>
</evidence>
<keyword evidence="13" id="KW-1185">Reference proteome</keyword>
<dbReference type="InterPro" id="IPR017459">
    <property type="entry name" value="Glycosyl_Trfase_fam3_N_dom"/>
</dbReference>
<evidence type="ECO:0000256" key="1">
    <source>
        <dbReference type="ARBA" id="ARBA00004907"/>
    </source>
</evidence>
<dbReference type="SUPFAM" id="SSF52418">
    <property type="entry name" value="Nucleoside phosphorylase/phosphoribosyltransferase catalytic domain"/>
    <property type="match status" value="1"/>
</dbReference>
<proteinExistence type="inferred from homology"/>
<keyword evidence="9" id="KW-0479">Metal-binding</keyword>
<protein>
    <recommendedName>
        <fullName evidence="9">Anthranilate phosphoribosyltransferase</fullName>
        <ecNumber evidence="9">2.4.2.18</ecNumber>
    </recommendedName>
</protein>
<comment type="pathway">
    <text evidence="1 9">Amino-acid biosynthesis; L-tryptophan biosynthesis; L-tryptophan from chorismate: step 2/5.</text>
</comment>
<dbReference type="NCBIfam" id="TIGR01245">
    <property type="entry name" value="trpD"/>
    <property type="match status" value="1"/>
</dbReference>
<evidence type="ECO:0000256" key="5">
    <source>
        <dbReference type="ARBA" id="ARBA00022822"/>
    </source>
</evidence>
<dbReference type="GO" id="GO:0000162">
    <property type="term" value="P:L-tryptophan biosynthetic process"/>
    <property type="evidence" value="ECO:0007669"/>
    <property type="project" value="UniProtKB-UniRule"/>
</dbReference>
<sequence>MKTYIEKVASQSDLSLEEMEAASAQLFDENVDELQKAGFLMALRTKGETVDELTGLAKVMQKVAVQLPRQLPDVMDNCGTGGDGSQSFNISTTSAFVLAGAGVTVAKHGNRSISSRTGSADVLEALGVHLSASPEEMTELLEKNRIAFLFAQQMHPSMKAVMPARRRLGVPTIFNLIGPLTNPVDLSAQLIGVYRKDALHDVGQVLRQLGRKRAVVVHGHGGMDEASLSGPNSCILVTETGLEPFDLSPEELGLKRAQNEDLRGGDAEENARILRNILEGEKGPRRDVVLLNAALGLMASGKAATPRDGLILAEESINSGRALAALDYLITYGKGDR</sequence>
<dbReference type="SUPFAM" id="SSF47648">
    <property type="entry name" value="Nucleoside phosphorylase/phosphoribosyltransferase N-terminal domain"/>
    <property type="match status" value="1"/>
</dbReference>
<evidence type="ECO:0000259" key="11">
    <source>
        <dbReference type="Pfam" id="PF02885"/>
    </source>
</evidence>
<evidence type="ECO:0000256" key="7">
    <source>
        <dbReference type="ARBA" id="ARBA00052328"/>
    </source>
</evidence>
<reference evidence="13" key="1">
    <citation type="submission" date="2016-10" db="EMBL/GenBank/DDBJ databases">
        <authorList>
            <person name="Varghese N."/>
            <person name="Submissions S."/>
        </authorList>
    </citation>
    <scope>NUCLEOTIDE SEQUENCE [LARGE SCALE GENOMIC DNA]</scope>
    <source>
        <strain evidence="13">DSM 19183</strain>
    </source>
</reference>
<keyword evidence="4 9" id="KW-0808">Transferase</keyword>
<feature type="binding site" evidence="9">
    <location>
        <begin position="89"/>
        <end position="92"/>
    </location>
    <ligand>
        <name>5-phospho-alpha-D-ribose 1-diphosphate</name>
        <dbReference type="ChEBI" id="CHEBI:58017"/>
    </ligand>
</feature>
<comment type="cofactor">
    <cofactor evidence="9">
        <name>Mg(2+)</name>
        <dbReference type="ChEBI" id="CHEBI:18420"/>
    </cofactor>
    <text evidence="9">Binds 2 magnesium ions per monomer.</text>
</comment>
<comment type="similarity">
    <text evidence="9">Belongs to the anthranilate phosphoribosyltransferase family.</text>
</comment>
<feature type="binding site" evidence="9">
    <location>
        <position position="87"/>
    </location>
    <ligand>
        <name>5-phospho-alpha-D-ribose 1-diphosphate</name>
        <dbReference type="ChEBI" id="CHEBI:58017"/>
    </ligand>
</feature>
<dbReference type="EMBL" id="FNZU01000009">
    <property type="protein sequence ID" value="SEK95747.1"/>
    <property type="molecule type" value="Genomic_DNA"/>
</dbReference>
<evidence type="ECO:0000313" key="13">
    <source>
        <dbReference type="Proteomes" id="UP000199081"/>
    </source>
</evidence>
<feature type="binding site" evidence="9">
    <location>
        <position position="79"/>
    </location>
    <ligand>
        <name>5-phospho-alpha-D-ribose 1-diphosphate</name>
        <dbReference type="ChEBI" id="CHEBI:58017"/>
    </ligand>
</feature>
<dbReference type="FunFam" id="3.40.1030.10:FF:000002">
    <property type="entry name" value="Anthranilate phosphoribosyltransferase"/>
    <property type="match status" value="1"/>
</dbReference>
<feature type="binding site" evidence="9">
    <location>
        <position position="119"/>
    </location>
    <ligand>
        <name>5-phospho-alpha-D-ribose 1-diphosphate</name>
        <dbReference type="ChEBI" id="CHEBI:58017"/>
    </ligand>
</feature>
<dbReference type="InterPro" id="IPR000312">
    <property type="entry name" value="Glycosyl_Trfase_fam3"/>
</dbReference>
<evidence type="ECO:0000256" key="2">
    <source>
        <dbReference type="ARBA" id="ARBA00022605"/>
    </source>
</evidence>
<comment type="function">
    <text evidence="9">Catalyzes the transfer of the phosphoribosyl group of 5-phosphorylribose-1-pyrophosphate (PRPP) to anthranilate to yield N-(5'-phosphoribosyl)-anthranilate (PRA).</text>
</comment>
<keyword evidence="6 9" id="KW-0057">Aromatic amino acid biosynthesis</keyword>
<dbReference type="HAMAP" id="MF_00211">
    <property type="entry name" value="TrpD"/>
    <property type="match status" value="1"/>
</dbReference>
<dbReference type="InterPro" id="IPR035902">
    <property type="entry name" value="Nuc_phospho_transferase"/>
</dbReference>
<dbReference type="Pfam" id="PF00591">
    <property type="entry name" value="Glycos_transf_3"/>
    <property type="match status" value="1"/>
</dbReference>
<comment type="similarity">
    <text evidence="8">In the C-terminal section; belongs to the anthranilate phosphoribosyltransferase family.</text>
</comment>
<dbReference type="Proteomes" id="UP000199081">
    <property type="component" value="Unassembled WGS sequence"/>
</dbReference>
<dbReference type="PANTHER" id="PTHR43285">
    <property type="entry name" value="ANTHRANILATE PHOSPHORIBOSYLTRANSFERASE"/>
    <property type="match status" value="1"/>
</dbReference>
<feature type="binding site" evidence="9">
    <location>
        <position position="225"/>
    </location>
    <ligand>
        <name>Mg(2+)</name>
        <dbReference type="ChEBI" id="CHEBI:18420"/>
        <label>1</label>
    </ligand>
</feature>
<comment type="catalytic activity">
    <reaction evidence="7 9">
        <text>N-(5-phospho-beta-D-ribosyl)anthranilate + diphosphate = 5-phospho-alpha-D-ribose 1-diphosphate + anthranilate</text>
        <dbReference type="Rhea" id="RHEA:11768"/>
        <dbReference type="ChEBI" id="CHEBI:16567"/>
        <dbReference type="ChEBI" id="CHEBI:18277"/>
        <dbReference type="ChEBI" id="CHEBI:33019"/>
        <dbReference type="ChEBI" id="CHEBI:58017"/>
        <dbReference type="EC" id="2.4.2.18"/>
    </reaction>
</comment>
<evidence type="ECO:0000256" key="8">
    <source>
        <dbReference type="ARBA" id="ARBA00061188"/>
    </source>
</evidence>
<evidence type="ECO:0000256" key="4">
    <source>
        <dbReference type="ARBA" id="ARBA00022679"/>
    </source>
</evidence>
<evidence type="ECO:0000256" key="6">
    <source>
        <dbReference type="ARBA" id="ARBA00023141"/>
    </source>
</evidence>
<evidence type="ECO:0000256" key="9">
    <source>
        <dbReference type="HAMAP-Rule" id="MF_00211"/>
    </source>
</evidence>
<feature type="binding site" evidence="9">
    <location>
        <begin position="82"/>
        <end position="83"/>
    </location>
    <ligand>
        <name>5-phospho-alpha-D-ribose 1-diphosphate</name>
        <dbReference type="ChEBI" id="CHEBI:58017"/>
    </ligand>
</feature>
<dbReference type="EC" id="2.4.2.18" evidence="9"/>
<dbReference type="RefSeq" id="WP_091481273.1">
    <property type="nucleotide sequence ID" value="NZ_BJYC01000011.1"/>
</dbReference>
<dbReference type="PANTHER" id="PTHR43285:SF2">
    <property type="entry name" value="ANTHRANILATE PHOSPHORIBOSYLTRANSFERASE"/>
    <property type="match status" value="1"/>
</dbReference>
<dbReference type="STRING" id="426702.SAMN04488099_10919"/>
<comment type="caution">
    <text evidence="9">Lacks conserved residue(s) required for the propagation of feature annotation.</text>
</comment>
<feature type="binding site" evidence="9">
    <location>
        <position position="110"/>
    </location>
    <ligand>
        <name>anthranilate</name>
        <dbReference type="ChEBI" id="CHEBI:16567"/>
        <label>1</label>
    </ligand>
</feature>
<keyword evidence="3 9" id="KW-0328">Glycosyltransferase</keyword>
<keyword evidence="2 9" id="KW-0028">Amino-acid biosynthesis</keyword>
<name>A0A1H7LBP3_9LACT</name>
<dbReference type="GO" id="GO:0005829">
    <property type="term" value="C:cytosol"/>
    <property type="evidence" value="ECO:0007669"/>
    <property type="project" value="TreeGrafter"/>
</dbReference>
<evidence type="ECO:0000256" key="3">
    <source>
        <dbReference type="ARBA" id="ARBA00022676"/>
    </source>
</evidence>
<feature type="binding site" evidence="9">
    <location>
        <begin position="107"/>
        <end position="115"/>
    </location>
    <ligand>
        <name>5-phospho-alpha-D-ribose 1-diphosphate</name>
        <dbReference type="ChEBI" id="CHEBI:58017"/>
    </ligand>
</feature>
<keyword evidence="5 9" id="KW-0822">Tryptophan biosynthesis</keyword>
<dbReference type="UniPathway" id="UPA00035">
    <property type="reaction ID" value="UER00041"/>
</dbReference>
<feature type="binding site" evidence="9">
    <location>
        <position position="79"/>
    </location>
    <ligand>
        <name>anthranilate</name>
        <dbReference type="ChEBI" id="CHEBI:16567"/>
        <label>1</label>
    </ligand>
</feature>
<dbReference type="InterPro" id="IPR036320">
    <property type="entry name" value="Glycosyl_Trfase_fam3_N_dom_sf"/>
</dbReference>
<organism evidence="12 13">
    <name type="scientific">Alkalibacterium pelagium</name>
    <dbReference type="NCBI Taxonomy" id="426702"/>
    <lineage>
        <taxon>Bacteria</taxon>
        <taxon>Bacillati</taxon>
        <taxon>Bacillota</taxon>
        <taxon>Bacilli</taxon>
        <taxon>Lactobacillales</taxon>
        <taxon>Carnobacteriaceae</taxon>
        <taxon>Alkalibacterium</taxon>
    </lineage>
</organism>
<accession>A0A1H7LBP3</accession>
<dbReference type="AlphaFoldDB" id="A0A1H7LBP3"/>
<feature type="binding site" evidence="9">
    <location>
        <position position="224"/>
    </location>
    <ligand>
        <name>Mg(2+)</name>
        <dbReference type="ChEBI" id="CHEBI:18420"/>
        <label>2</label>
    </ligand>
</feature>
<evidence type="ECO:0000313" key="12">
    <source>
        <dbReference type="EMBL" id="SEK95747.1"/>
    </source>
</evidence>
<dbReference type="Pfam" id="PF02885">
    <property type="entry name" value="Glycos_trans_3N"/>
    <property type="match status" value="1"/>
</dbReference>
<feature type="binding site" evidence="9">
    <location>
        <position position="225"/>
    </location>
    <ligand>
        <name>Mg(2+)</name>
        <dbReference type="ChEBI" id="CHEBI:18420"/>
        <label>2</label>
    </ligand>
</feature>
<gene>
    <name evidence="9" type="primary">trpD</name>
    <name evidence="12" type="ORF">SAMN04488099_10919</name>
</gene>
<feature type="binding site" evidence="9">
    <location>
        <position position="91"/>
    </location>
    <ligand>
        <name>Mg(2+)</name>
        <dbReference type="ChEBI" id="CHEBI:18420"/>
        <label>1</label>
    </ligand>
</feature>
<dbReference type="Gene3D" id="3.40.1030.10">
    <property type="entry name" value="Nucleoside phosphorylase/phosphoribosyltransferase catalytic domain"/>
    <property type="match status" value="1"/>
</dbReference>
<feature type="domain" description="Glycosyl transferase family 3" evidence="10">
    <location>
        <begin position="72"/>
        <end position="323"/>
    </location>
</feature>